<dbReference type="InterPro" id="IPR018304">
    <property type="entry name" value="Rtt102"/>
</dbReference>
<dbReference type="GeneID" id="64859218"/>
<name>A0A8H2VIP3_9SACH</name>
<evidence type="ECO:0000313" key="3">
    <source>
        <dbReference type="Proteomes" id="UP000644660"/>
    </source>
</evidence>
<dbReference type="AlphaFoldDB" id="A0A8H2VIP3"/>
<dbReference type="Gene3D" id="6.20.420.10">
    <property type="match status" value="1"/>
</dbReference>
<feature type="compositionally biased region" description="Low complexity" evidence="1">
    <location>
        <begin position="116"/>
        <end position="162"/>
    </location>
</feature>
<keyword evidence="3" id="KW-1185">Reference proteome</keyword>
<dbReference type="EMBL" id="CAEFZW010000008">
    <property type="protein sequence ID" value="CAB4256146.1"/>
    <property type="molecule type" value="Genomic_DNA"/>
</dbReference>
<proteinExistence type="predicted"/>
<comment type="caution">
    <text evidence="2">The sequence shown here is derived from an EMBL/GenBank/DDBJ whole genome shotgun (WGS) entry which is preliminary data.</text>
</comment>
<dbReference type="OrthoDB" id="4063132at2759"/>
<dbReference type="GO" id="GO:0016514">
    <property type="term" value="C:SWI/SNF complex"/>
    <property type="evidence" value="ECO:0007669"/>
    <property type="project" value="InterPro"/>
</dbReference>
<reference evidence="2 3" key="1">
    <citation type="submission" date="2020-05" db="EMBL/GenBank/DDBJ databases">
        <authorList>
            <person name="Casaregola S."/>
            <person name="Devillers H."/>
            <person name="Grondin C."/>
        </authorList>
    </citation>
    <scope>NUCLEOTIDE SEQUENCE [LARGE SCALE GENOMIC DNA]</scope>
    <source>
        <strain evidence="2 3">CLIB 1767</strain>
    </source>
</reference>
<protein>
    <submittedName>
        <fullName evidence="2">Similar to Saccharomyces cerevisiae RTT102 Component of both the SWI/SNF and RSC chromatin remodeling complexes, suggested role in chromosome maintenance</fullName>
    </submittedName>
</protein>
<dbReference type="Pfam" id="PF09510">
    <property type="entry name" value="Rtt102p"/>
    <property type="match status" value="1"/>
</dbReference>
<accession>A0A8H2VIP3</accession>
<dbReference type="GO" id="GO:0016586">
    <property type="term" value="C:RSC-type complex"/>
    <property type="evidence" value="ECO:0007669"/>
    <property type="project" value="InterPro"/>
</dbReference>
<feature type="region of interest" description="Disordered" evidence="1">
    <location>
        <begin position="109"/>
        <end position="232"/>
    </location>
</feature>
<sequence length="232" mass="25238">MQALIDRANQSGHYLPQDQNQCWEWRSFSPPKEQHLAHTQPQQTADDDSTYPFQYKTWLRKQTAAVVEIDTDSNGKENSSRIDTLIPLDLSQFDRTKYTTNNNGLSVDDIRGAVGGSESIPGLSSSSTTETTTTTNPATTVTETDVVTTTVETPAAETPSAETRSDEMPITTVETPSEETQAGETPAPTVETPVEETPIEETPTVASPSVESTKEASVSDPVPESNDIEMKD</sequence>
<evidence type="ECO:0000256" key="1">
    <source>
        <dbReference type="SAM" id="MobiDB-lite"/>
    </source>
</evidence>
<dbReference type="RefSeq" id="XP_041407990.1">
    <property type="nucleotide sequence ID" value="XM_041552056.1"/>
</dbReference>
<feature type="compositionally biased region" description="Polar residues" evidence="1">
    <location>
        <begin position="172"/>
        <end position="183"/>
    </location>
</feature>
<gene>
    <name evidence="2" type="ORF">KABA2_08S04334</name>
</gene>
<dbReference type="GO" id="GO:0006338">
    <property type="term" value="P:chromatin remodeling"/>
    <property type="evidence" value="ECO:0007669"/>
    <property type="project" value="InterPro"/>
</dbReference>
<dbReference type="Proteomes" id="UP000644660">
    <property type="component" value="Unassembled WGS sequence"/>
</dbReference>
<organism evidence="2 3">
    <name type="scientific">Maudiozyma barnettii</name>
    <dbReference type="NCBI Taxonomy" id="61262"/>
    <lineage>
        <taxon>Eukaryota</taxon>
        <taxon>Fungi</taxon>
        <taxon>Dikarya</taxon>
        <taxon>Ascomycota</taxon>
        <taxon>Saccharomycotina</taxon>
        <taxon>Saccharomycetes</taxon>
        <taxon>Saccharomycetales</taxon>
        <taxon>Saccharomycetaceae</taxon>
        <taxon>Maudiozyma</taxon>
    </lineage>
</organism>
<evidence type="ECO:0000313" key="2">
    <source>
        <dbReference type="EMBL" id="CAB4256146.1"/>
    </source>
</evidence>